<dbReference type="STRING" id="1121421.SAMN02745123_03584"/>
<dbReference type="Gene3D" id="1.10.260.40">
    <property type="entry name" value="lambda repressor-like DNA-binding domains"/>
    <property type="match status" value="1"/>
</dbReference>
<dbReference type="SMART" id="SM00530">
    <property type="entry name" value="HTH_XRE"/>
    <property type="match status" value="1"/>
</dbReference>
<dbReference type="InterPro" id="IPR001387">
    <property type="entry name" value="Cro/C1-type_HTH"/>
</dbReference>
<dbReference type="AlphaFoldDB" id="A0A1M6WE98"/>
<dbReference type="Proteomes" id="UP000183997">
    <property type="component" value="Unassembled WGS sequence"/>
</dbReference>
<protein>
    <submittedName>
        <fullName evidence="2">Helix-turn-helix</fullName>
    </submittedName>
</protein>
<name>A0A1M6WE98_9FIRM</name>
<proteinExistence type="predicted"/>
<dbReference type="SUPFAM" id="SSF47413">
    <property type="entry name" value="lambda repressor-like DNA-binding domains"/>
    <property type="match status" value="1"/>
</dbReference>
<dbReference type="PROSITE" id="PS50943">
    <property type="entry name" value="HTH_CROC1"/>
    <property type="match status" value="1"/>
</dbReference>
<feature type="domain" description="HTH cro/C1-type" evidence="1">
    <location>
        <begin position="2"/>
        <end position="57"/>
    </location>
</feature>
<dbReference type="CDD" id="cd00093">
    <property type="entry name" value="HTH_XRE"/>
    <property type="match status" value="1"/>
</dbReference>
<reference evidence="3" key="1">
    <citation type="submission" date="2016-11" db="EMBL/GenBank/DDBJ databases">
        <authorList>
            <person name="Varghese N."/>
            <person name="Submissions S."/>
        </authorList>
    </citation>
    <scope>NUCLEOTIDE SEQUENCE [LARGE SCALE GENOMIC DNA]</scope>
    <source>
        <strain evidence="3">DSM 10349</strain>
    </source>
</reference>
<dbReference type="GO" id="GO:0003677">
    <property type="term" value="F:DNA binding"/>
    <property type="evidence" value="ECO:0007669"/>
    <property type="project" value="InterPro"/>
</dbReference>
<accession>A0A1M6WE98</accession>
<dbReference type="Pfam" id="PF01381">
    <property type="entry name" value="HTH_3"/>
    <property type="match status" value="1"/>
</dbReference>
<gene>
    <name evidence="2" type="ORF">SAMN02745123_03584</name>
</gene>
<sequence>MLKSLRDLRGNRTLKEVAATIGISKSYLSLIEKGERRMSLDIAEKLSSVYKVGVDVILHAYRIYRPSTKLGTATG</sequence>
<organism evidence="2 3">
    <name type="scientific">Desulforamulus aeronauticus DSM 10349</name>
    <dbReference type="NCBI Taxonomy" id="1121421"/>
    <lineage>
        <taxon>Bacteria</taxon>
        <taxon>Bacillati</taxon>
        <taxon>Bacillota</taxon>
        <taxon>Clostridia</taxon>
        <taxon>Eubacteriales</taxon>
        <taxon>Peptococcaceae</taxon>
        <taxon>Desulforamulus</taxon>
    </lineage>
</organism>
<evidence type="ECO:0000259" key="1">
    <source>
        <dbReference type="PROSITE" id="PS50943"/>
    </source>
</evidence>
<dbReference type="EMBL" id="FRAR01000030">
    <property type="protein sequence ID" value="SHK91989.1"/>
    <property type="molecule type" value="Genomic_DNA"/>
</dbReference>
<keyword evidence="3" id="KW-1185">Reference proteome</keyword>
<evidence type="ECO:0000313" key="3">
    <source>
        <dbReference type="Proteomes" id="UP000183997"/>
    </source>
</evidence>
<dbReference type="OrthoDB" id="1684348at2"/>
<evidence type="ECO:0000313" key="2">
    <source>
        <dbReference type="EMBL" id="SHK91989.1"/>
    </source>
</evidence>
<dbReference type="InterPro" id="IPR010982">
    <property type="entry name" value="Lambda_DNA-bd_dom_sf"/>
</dbReference>